<dbReference type="PROSITE" id="PS00039">
    <property type="entry name" value="DEAD_ATP_HELICASE"/>
    <property type="match status" value="1"/>
</dbReference>
<feature type="region of interest" description="Disordered" evidence="12">
    <location>
        <begin position="91"/>
        <end position="116"/>
    </location>
</feature>
<evidence type="ECO:0000256" key="6">
    <source>
        <dbReference type="ARBA" id="ARBA00022806"/>
    </source>
</evidence>
<comment type="domain">
    <text evidence="11">The Q motif is unique to and characteristic of the DEAD box family of RNA helicases and controls ATP binding and hydrolysis.</text>
</comment>
<evidence type="ECO:0000256" key="7">
    <source>
        <dbReference type="ARBA" id="ARBA00022840"/>
    </source>
</evidence>
<evidence type="ECO:0000256" key="8">
    <source>
        <dbReference type="ARBA" id="ARBA00022884"/>
    </source>
</evidence>
<keyword evidence="4 10" id="KW-0547">Nucleotide-binding</keyword>
<dbReference type="SUPFAM" id="SSF52540">
    <property type="entry name" value="P-loop containing nucleoside triphosphate hydrolases"/>
    <property type="match status" value="1"/>
</dbReference>
<feature type="region of interest" description="Disordered" evidence="12">
    <location>
        <begin position="393"/>
        <end position="414"/>
    </location>
</feature>
<organism evidence="16 17">
    <name type="scientific">Linderina pennispora</name>
    <dbReference type="NCBI Taxonomy" id="61395"/>
    <lineage>
        <taxon>Eukaryota</taxon>
        <taxon>Fungi</taxon>
        <taxon>Fungi incertae sedis</taxon>
        <taxon>Zoopagomycota</taxon>
        <taxon>Kickxellomycotina</taxon>
        <taxon>Kickxellomycetes</taxon>
        <taxon>Kickxellales</taxon>
        <taxon>Kickxellaceae</taxon>
        <taxon>Linderina</taxon>
    </lineage>
</organism>
<evidence type="ECO:0000259" key="15">
    <source>
        <dbReference type="PROSITE" id="PS51195"/>
    </source>
</evidence>
<gene>
    <name evidence="16" type="ORF">DL89DRAFT_294218</name>
</gene>
<dbReference type="GO" id="GO:0003724">
    <property type="term" value="F:RNA helicase activity"/>
    <property type="evidence" value="ECO:0007669"/>
    <property type="project" value="UniProtKB-EC"/>
</dbReference>
<dbReference type="InterPro" id="IPR011545">
    <property type="entry name" value="DEAD/DEAH_box_helicase_dom"/>
</dbReference>
<dbReference type="SMART" id="SM00490">
    <property type="entry name" value="HELICc"/>
    <property type="match status" value="1"/>
</dbReference>
<feature type="region of interest" description="Disordered" evidence="12">
    <location>
        <begin position="726"/>
        <end position="745"/>
    </location>
</feature>
<protein>
    <recommendedName>
        <fullName evidence="11">ATP-dependent RNA helicase</fullName>
        <ecNumber evidence="11">3.6.4.13</ecNumber>
    </recommendedName>
</protein>
<feature type="domain" description="Helicase C-terminal" evidence="14">
    <location>
        <begin position="443"/>
        <end position="659"/>
    </location>
</feature>
<feature type="compositionally biased region" description="Polar residues" evidence="12">
    <location>
        <begin position="58"/>
        <end position="68"/>
    </location>
</feature>
<comment type="caution">
    <text evidence="16">The sequence shown here is derived from an EMBL/GenBank/DDBJ whole genome shotgun (WGS) entry which is preliminary data.</text>
</comment>
<name>A0A1Y1W424_9FUNG</name>
<keyword evidence="2" id="KW-0690">Ribosome biogenesis</keyword>
<evidence type="ECO:0000256" key="3">
    <source>
        <dbReference type="ARBA" id="ARBA00022552"/>
    </source>
</evidence>
<comment type="catalytic activity">
    <reaction evidence="11">
        <text>ATP + H2O = ADP + phosphate + H(+)</text>
        <dbReference type="Rhea" id="RHEA:13065"/>
        <dbReference type="ChEBI" id="CHEBI:15377"/>
        <dbReference type="ChEBI" id="CHEBI:15378"/>
        <dbReference type="ChEBI" id="CHEBI:30616"/>
        <dbReference type="ChEBI" id="CHEBI:43474"/>
        <dbReference type="ChEBI" id="CHEBI:456216"/>
        <dbReference type="EC" id="3.6.4.13"/>
    </reaction>
</comment>
<keyword evidence="5 10" id="KW-0378">Hydrolase</keyword>
<accession>A0A1Y1W424</accession>
<feature type="compositionally biased region" description="Basic and acidic residues" evidence="12">
    <location>
        <begin position="515"/>
        <end position="527"/>
    </location>
</feature>
<evidence type="ECO:0000313" key="17">
    <source>
        <dbReference type="Proteomes" id="UP000193922"/>
    </source>
</evidence>
<dbReference type="RefSeq" id="XP_040742137.1">
    <property type="nucleotide sequence ID" value="XM_040890490.1"/>
</dbReference>
<reference evidence="16 17" key="1">
    <citation type="submission" date="2016-07" db="EMBL/GenBank/DDBJ databases">
        <title>Pervasive Adenine N6-methylation of Active Genes in Fungi.</title>
        <authorList>
            <consortium name="DOE Joint Genome Institute"/>
            <person name="Mondo S.J."/>
            <person name="Dannebaum R.O."/>
            <person name="Kuo R.C."/>
            <person name="Labutti K."/>
            <person name="Haridas S."/>
            <person name="Kuo A."/>
            <person name="Salamov A."/>
            <person name="Ahrendt S.R."/>
            <person name="Lipzen A."/>
            <person name="Sullivan W."/>
            <person name="Andreopoulos W.B."/>
            <person name="Clum A."/>
            <person name="Lindquist E."/>
            <person name="Daum C."/>
            <person name="Ramamoorthy G.K."/>
            <person name="Gryganskyi A."/>
            <person name="Culley D."/>
            <person name="Magnuson J.K."/>
            <person name="James T.Y."/>
            <person name="O'Malley M.A."/>
            <person name="Stajich J.E."/>
            <person name="Spatafora J.W."/>
            <person name="Visel A."/>
            <person name="Grigoriev I.V."/>
        </authorList>
    </citation>
    <scope>NUCLEOTIDE SEQUENCE [LARGE SCALE GENOMIC DNA]</scope>
    <source>
        <strain evidence="16 17">ATCC 12442</strain>
    </source>
</reference>
<dbReference type="Pfam" id="PF00270">
    <property type="entry name" value="DEAD"/>
    <property type="match status" value="1"/>
</dbReference>
<dbReference type="GeneID" id="63807138"/>
<dbReference type="Proteomes" id="UP000193922">
    <property type="component" value="Unassembled WGS sequence"/>
</dbReference>
<dbReference type="PROSITE" id="PS51194">
    <property type="entry name" value="HELICASE_CTER"/>
    <property type="match status" value="1"/>
</dbReference>
<dbReference type="EC" id="3.6.4.13" evidence="11"/>
<proteinExistence type="inferred from homology"/>
<dbReference type="InterPro" id="IPR014001">
    <property type="entry name" value="Helicase_ATP-bd"/>
</dbReference>
<dbReference type="GO" id="GO:0003723">
    <property type="term" value="F:RNA binding"/>
    <property type="evidence" value="ECO:0007669"/>
    <property type="project" value="UniProtKB-UniRule"/>
</dbReference>
<feature type="short sequence motif" description="Q motif" evidence="9">
    <location>
        <begin position="144"/>
        <end position="173"/>
    </location>
</feature>
<dbReference type="PROSITE" id="PS51192">
    <property type="entry name" value="HELICASE_ATP_BIND_1"/>
    <property type="match status" value="1"/>
</dbReference>
<evidence type="ECO:0000256" key="4">
    <source>
        <dbReference type="ARBA" id="ARBA00022741"/>
    </source>
</evidence>
<evidence type="ECO:0000256" key="11">
    <source>
        <dbReference type="RuleBase" id="RU365068"/>
    </source>
</evidence>
<feature type="domain" description="DEAD-box RNA helicase Q" evidence="15">
    <location>
        <begin position="144"/>
        <end position="173"/>
    </location>
</feature>
<feature type="compositionally biased region" description="Low complexity" evidence="12">
    <location>
        <begin position="99"/>
        <end position="108"/>
    </location>
</feature>
<comment type="function">
    <text evidence="11">RNA helicase.</text>
</comment>
<comment type="subcellular location">
    <subcellularLocation>
        <location evidence="1">Nucleus</location>
        <location evidence="1">Nucleolus</location>
    </subcellularLocation>
</comment>
<evidence type="ECO:0000259" key="14">
    <source>
        <dbReference type="PROSITE" id="PS51194"/>
    </source>
</evidence>
<dbReference type="EMBL" id="MCFD01000010">
    <property type="protein sequence ID" value="ORX68323.1"/>
    <property type="molecule type" value="Genomic_DNA"/>
</dbReference>
<dbReference type="GO" id="GO:0016887">
    <property type="term" value="F:ATP hydrolysis activity"/>
    <property type="evidence" value="ECO:0007669"/>
    <property type="project" value="RHEA"/>
</dbReference>
<keyword evidence="7 10" id="KW-0067">ATP-binding</keyword>
<dbReference type="InterPro" id="IPR001650">
    <property type="entry name" value="Helicase_C-like"/>
</dbReference>
<evidence type="ECO:0000256" key="2">
    <source>
        <dbReference type="ARBA" id="ARBA00022517"/>
    </source>
</evidence>
<dbReference type="InterPro" id="IPR027417">
    <property type="entry name" value="P-loop_NTPase"/>
</dbReference>
<evidence type="ECO:0000256" key="12">
    <source>
        <dbReference type="SAM" id="MobiDB-lite"/>
    </source>
</evidence>
<feature type="compositionally biased region" description="Basic and acidic residues" evidence="12">
    <location>
        <begin position="69"/>
        <end position="78"/>
    </location>
</feature>
<sequence length="783" mass="86902">MCRTTTASFLNFATTETSAPVVRTTKAKNGGRWKDRLHERRVKKHQATKEQKKLKQSKAGSDPSQYQQHRQEQKTQQDDEVTRLLDEISGHHPSKQKQKASSAAGSSGPTPLTGQAGKQIRIPVLPSNAGQDKSVSSNAVVDTSTFEGLGLDSDVVKFLHTKLEISKPTAIQQNALPIADWQGGRGRIEHDAFIQAATGSGKTLAYLLPIIHRLLTASTMPTKGAYPSRELGTFAIVLTPTRELAQQVYETIQTLVNMPLDKSTGMRAHWMVPGIVVGGEKKQSEKGRLRKGENTKAFMVDNLRWLVLDEADRLLELGFEETLSKILALLDEKLKFRVPVLGRATMVNSPFLPKRRINVLCSATLQDNVKRLATQSLNNPRFISATKVHENADQAAEEAQGHRGKQGASSADDEDLLDSEGRIKFTVPDQLVQRAVIVPAKLRLVTLVAQIKNTFRRQPSSKLIVFLSCKDAVDFMYFLMAHGGRQAEAEDDQDDVTKDLFSDAMRDSDDEDSDEAKKQREKKALDKAGPRLKDDEIVLDSTVFPGAKLFRLHGSMLQKRRTETFLAFSKSTQASILFTTDVAARGLDLPNVNSIIQFDPPSDVSSYLHRVGRTARLGRSGYIQLLQDKGLRPQDESMESVLKLTAKYEGVKKASEWQLRAGEIQAMLERFTLGNMAAAGLAKQAYLSSIRAYATHISAERSIFHVKFLHFGHLAKAFALRETPKEVASGKGNNQRAVEAKEKKEHEVAVKKRPLFKRGNDISEFAVGDISAYYGPRVKRSKD</sequence>
<dbReference type="SMART" id="SM00487">
    <property type="entry name" value="DEXDc"/>
    <property type="match status" value="1"/>
</dbReference>
<evidence type="ECO:0000259" key="13">
    <source>
        <dbReference type="PROSITE" id="PS51192"/>
    </source>
</evidence>
<dbReference type="InterPro" id="IPR025313">
    <property type="entry name" value="SPB4-like_CTE"/>
</dbReference>
<dbReference type="GO" id="GO:0005730">
    <property type="term" value="C:nucleolus"/>
    <property type="evidence" value="ECO:0007669"/>
    <property type="project" value="UniProtKB-SubCell"/>
</dbReference>
<evidence type="ECO:0000256" key="10">
    <source>
        <dbReference type="RuleBase" id="RU000492"/>
    </source>
</evidence>
<feature type="region of interest" description="Disordered" evidence="12">
    <location>
        <begin position="27"/>
        <end position="78"/>
    </location>
</feature>
<dbReference type="Pfam" id="PF00271">
    <property type="entry name" value="Helicase_C"/>
    <property type="match status" value="1"/>
</dbReference>
<evidence type="ECO:0000256" key="9">
    <source>
        <dbReference type="PROSITE-ProRule" id="PRU00552"/>
    </source>
</evidence>
<keyword evidence="8 11" id="KW-0694">RNA-binding</keyword>
<dbReference type="SMART" id="SM01178">
    <property type="entry name" value="DUF4217"/>
    <property type="match status" value="1"/>
</dbReference>
<dbReference type="STRING" id="61395.A0A1Y1W424"/>
<dbReference type="OrthoDB" id="422663at2759"/>
<keyword evidence="17" id="KW-1185">Reference proteome</keyword>
<dbReference type="GO" id="GO:0006364">
    <property type="term" value="P:rRNA processing"/>
    <property type="evidence" value="ECO:0007669"/>
    <property type="project" value="UniProtKB-KW"/>
</dbReference>
<dbReference type="GO" id="GO:0005524">
    <property type="term" value="F:ATP binding"/>
    <property type="evidence" value="ECO:0007669"/>
    <property type="project" value="UniProtKB-UniRule"/>
</dbReference>
<evidence type="ECO:0000256" key="5">
    <source>
        <dbReference type="ARBA" id="ARBA00022801"/>
    </source>
</evidence>
<dbReference type="Pfam" id="PF13959">
    <property type="entry name" value="CTE_SPB4"/>
    <property type="match status" value="1"/>
</dbReference>
<evidence type="ECO:0000256" key="1">
    <source>
        <dbReference type="ARBA" id="ARBA00004604"/>
    </source>
</evidence>
<dbReference type="PROSITE" id="PS51195">
    <property type="entry name" value="Q_MOTIF"/>
    <property type="match status" value="1"/>
</dbReference>
<dbReference type="InterPro" id="IPR014014">
    <property type="entry name" value="RNA_helicase_DEAD_Q_motif"/>
</dbReference>
<feature type="domain" description="Helicase ATP-binding" evidence="13">
    <location>
        <begin position="183"/>
        <end position="383"/>
    </location>
</feature>
<feature type="region of interest" description="Disordered" evidence="12">
    <location>
        <begin position="504"/>
        <end position="527"/>
    </location>
</feature>
<dbReference type="PANTHER" id="PTHR24031">
    <property type="entry name" value="RNA HELICASE"/>
    <property type="match status" value="1"/>
</dbReference>
<evidence type="ECO:0000313" key="16">
    <source>
        <dbReference type="EMBL" id="ORX68323.1"/>
    </source>
</evidence>
<dbReference type="CDD" id="cd18787">
    <property type="entry name" value="SF2_C_DEAD"/>
    <property type="match status" value="1"/>
</dbReference>
<comment type="similarity">
    <text evidence="10">Belongs to the DEAD box helicase family.</text>
</comment>
<keyword evidence="6 10" id="KW-0347">Helicase</keyword>
<dbReference type="AlphaFoldDB" id="A0A1Y1W424"/>
<dbReference type="InterPro" id="IPR000629">
    <property type="entry name" value="RNA-helicase_DEAD-box_CS"/>
</dbReference>
<keyword evidence="3" id="KW-0698">rRNA processing</keyword>
<dbReference type="Gene3D" id="3.40.50.300">
    <property type="entry name" value="P-loop containing nucleotide triphosphate hydrolases"/>
    <property type="match status" value="2"/>
</dbReference>